<dbReference type="KEGG" id="hmu:Hmuk_3283"/>
<name>C7P4Y7_HALMD</name>
<sequence length="52" mass="6220">MFRQELGEWIESEFGARDERLLDADLEAKRLELFEREQAVEYELVGEEMAEL</sequence>
<evidence type="ECO:0000313" key="1">
    <source>
        <dbReference type="EMBL" id="ACV49382.1"/>
    </source>
</evidence>
<dbReference type="GeneID" id="54763532"/>
<proteinExistence type="predicted"/>
<dbReference type="Proteomes" id="UP000001746">
    <property type="component" value="Plasmid pHmuk01"/>
</dbReference>
<protein>
    <submittedName>
        <fullName evidence="1">Uncharacterized protein</fullName>
    </submittedName>
</protein>
<gene>
    <name evidence="1" type="ordered locus">Hmuk_3283</name>
</gene>
<dbReference type="EMBL" id="CP001689">
    <property type="protein sequence ID" value="ACV49382.1"/>
    <property type="molecule type" value="Genomic_DNA"/>
</dbReference>
<dbReference type="HOGENOM" id="CLU_3075221_0_0_2"/>
<accession>C7P4Y7</accession>
<reference evidence="2" key="1">
    <citation type="journal article" date="2009" name="Stand. Genomic Sci.">
        <title>Complete genome sequence of Halomicrobium mukohataei type strain (arg-2).</title>
        <authorList>
            <person name="Tindall B.J."/>
            <person name="Schneider S."/>
            <person name="Lapidus A."/>
            <person name="Copeland A."/>
            <person name="Glavina Del Rio T."/>
            <person name="Nolan M."/>
            <person name="Lucas S."/>
            <person name="Chen F."/>
            <person name="Tice H."/>
            <person name="Cheng J.F."/>
            <person name="Saunders E."/>
            <person name="Bruce D."/>
            <person name="Goodwin L."/>
            <person name="Pitluck S."/>
            <person name="Mikhailova N."/>
            <person name="Pati A."/>
            <person name="Ivanova N."/>
            <person name="Mavrommatis K."/>
            <person name="Chen A."/>
            <person name="Palaniappan K."/>
            <person name="Chain P."/>
            <person name="Land M."/>
            <person name="Hauser L."/>
            <person name="Chang Y.J."/>
            <person name="Jeffries C.D."/>
            <person name="Brettin T."/>
            <person name="Han C."/>
            <person name="Rohde M."/>
            <person name="Goker M."/>
            <person name="Bristow J."/>
            <person name="Eisen J.A."/>
            <person name="Markowitz V."/>
            <person name="Hugenholtz P."/>
            <person name="Klenk H.P."/>
            <person name="Kyrpides N.C."/>
            <person name="Detter J.C."/>
        </authorList>
    </citation>
    <scope>NUCLEOTIDE SEQUENCE [LARGE SCALE GENOMIC DNA]</scope>
    <source>
        <strain evidence="2">ATCC 700874 / DSM 12286 / JCM 9738 / NCIMB 13541</strain>
        <plasmid evidence="2">Plasmid pHmuk01</plasmid>
    </source>
</reference>
<dbReference type="AlphaFoldDB" id="C7P4Y7"/>
<keyword evidence="1" id="KW-0614">Plasmid</keyword>
<dbReference type="RefSeq" id="WP_012807459.1">
    <property type="nucleotide sequence ID" value="NC_013201.1"/>
</dbReference>
<organism evidence="1 2">
    <name type="scientific">Halomicrobium mukohataei (strain ATCC 700874 / DSM 12286 / JCM 9738 / NCIMB 13541)</name>
    <name type="common">Haloarcula mukohataei</name>
    <dbReference type="NCBI Taxonomy" id="485914"/>
    <lineage>
        <taxon>Archaea</taxon>
        <taxon>Methanobacteriati</taxon>
        <taxon>Methanobacteriota</taxon>
        <taxon>Stenosarchaea group</taxon>
        <taxon>Halobacteria</taxon>
        <taxon>Halobacteriales</taxon>
        <taxon>Haloarculaceae</taxon>
        <taxon>Halomicrobium</taxon>
    </lineage>
</organism>
<geneLocation type="plasmid" evidence="1 2">
    <name>pHmuk01</name>
</geneLocation>
<evidence type="ECO:0000313" key="2">
    <source>
        <dbReference type="Proteomes" id="UP000001746"/>
    </source>
</evidence>
<keyword evidence="2" id="KW-1185">Reference proteome</keyword>